<evidence type="ECO:0000256" key="1">
    <source>
        <dbReference type="ARBA" id="ARBA00004141"/>
    </source>
</evidence>
<feature type="transmembrane region" description="Helical" evidence="5">
    <location>
        <begin position="366"/>
        <end position="390"/>
    </location>
</feature>
<dbReference type="GO" id="GO:0005886">
    <property type="term" value="C:plasma membrane"/>
    <property type="evidence" value="ECO:0007669"/>
    <property type="project" value="TreeGrafter"/>
</dbReference>
<organism evidence="7 8">
    <name type="scientific">Actinomortierella ambigua</name>
    <dbReference type="NCBI Taxonomy" id="1343610"/>
    <lineage>
        <taxon>Eukaryota</taxon>
        <taxon>Fungi</taxon>
        <taxon>Fungi incertae sedis</taxon>
        <taxon>Mucoromycota</taxon>
        <taxon>Mortierellomycotina</taxon>
        <taxon>Mortierellomycetes</taxon>
        <taxon>Mortierellales</taxon>
        <taxon>Mortierellaceae</taxon>
        <taxon>Actinomortierella</taxon>
    </lineage>
</organism>
<keyword evidence="4 5" id="KW-0472">Membrane</keyword>
<evidence type="ECO:0000259" key="6">
    <source>
        <dbReference type="PROSITE" id="PS50850"/>
    </source>
</evidence>
<feature type="domain" description="Major facilitator superfamily (MFS) profile" evidence="6">
    <location>
        <begin position="1"/>
        <end position="499"/>
    </location>
</feature>
<feature type="transmembrane region" description="Helical" evidence="5">
    <location>
        <begin position="120"/>
        <end position="138"/>
    </location>
</feature>
<dbReference type="InterPro" id="IPR036259">
    <property type="entry name" value="MFS_trans_sf"/>
</dbReference>
<evidence type="ECO:0000256" key="5">
    <source>
        <dbReference type="SAM" id="Phobius"/>
    </source>
</evidence>
<keyword evidence="8" id="KW-1185">Reference proteome</keyword>
<keyword evidence="3 5" id="KW-1133">Transmembrane helix</keyword>
<dbReference type="PROSITE" id="PS50850">
    <property type="entry name" value="MFS"/>
    <property type="match status" value="1"/>
</dbReference>
<dbReference type="OrthoDB" id="4078873at2759"/>
<protein>
    <recommendedName>
        <fullName evidence="6">Major facilitator superfamily (MFS) profile domain-containing protein</fullName>
    </recommendedName>
</protein>
<proteinExistence type="predicted"/>
<dbReference type="Proteomes" id="UP000807716">
    <property type="component" value="Unassembled WGS sequence"/>
</dbReference>
<dbReference type="Gene3D" id="1.20.1250.20">
    <property type="entry name" value="MFS general substrate transporter like domains"/>
    <property type="match status" value="2"/>
</dbReference>
<evidence type="ECO:0000313" key="7">
    <source>
        <dbReference type="EMBL" id="KAG0257612.1"/>
    </source>
</evidence>
<evidence type="ECO:0000256" key="4">
    <source>
        <dbReference type="ARBA" id="ARBA00023136"/>
    </source>
</evidence>
<sequence length="527" mass="57436">MFQAFTFSFESNMYYGILGYVTGFFTVSSIGSILPTILQILQAALVPFYVKICDVVGRAESITLAILFYMIGFTVQGTSQSFGQLAIGQIFYGMGSTGVLSLTQVLIADTTLLLDRGIMFALWDLPGIASVFAANALIDPLTLPKADEPKDKWRLGFVAMGVISVVGAFTLLGPLWHLQLKAKRAKNRLFQRRSVGWFLHEFDAVGAVLITLAMSLTLLPLILARSYEGNWRNGKILAMFCSGVVCTVLLVVWEARFTNRPIMSMRIWANRTAFGALVINMVLAVMSSVNYQYFTLYLVVARGLTFGDALLLERGYPVLWIIFEIIAALLMKRFKTCRPFVWIGIGIHVLGCGLMIPARLPEASTAFVVISQAIAGAGAGIAAVSSTIAMQSVVSKDEVATVIGAQQIMQAIGYGVGGALAGGVWTQYLPGRLAKHITTPYDERLAMNDPLKYIPELSPTTKAQLVTAYGDAQMLMSIITCCLAIIAFFCAMLMKPIDMLQDQPDRIAQQNGVADGEPSEVETMEVK</sequence>
<evidence type="ECO:0000256" key="2">
    <source>
        <dbReference type="ARBA" id="ARBA00022692"/>
    </source>
</evidence>
<accession>A0A9P6U363</accession>
<dbReference type="GO" id="GO:0022857">
    <property type="term" value="F:transmembrane transporter activity"/>
    <property type="evidence" value="ECO:0007669"/>
    <property type="project" value="InterPro"/>
</dbReference>
<feature type="transmembrane region" description="Helical" evidence="5">
    <location>
        <begin position="158"/>
        <end position="176"/>
    </location>
</feature>
<feature type="transmembrane region" description="Helical" evidence="5">
    <location>
        <begin position="274"/>
        <end position="294"/>
    </location>
</feature>
<feature type="transmembrane region" description="Helical" evidence="5">
    <location>
        <begin position="314"/>
        <end position="331"/>
    </location>
</feature>
<comment type="subcellular location">
    <subcellularLocation>
        <location evidence="1">Membrane</location>
        <topology evidence="1">Multi-pass membrane protein</topology>
    </subcellularLocation>
</comment>
<dbReference type="AlphaFoldDB" id="A0A9P6U363"/>
<feature type="transmembrane region" description="Helical" evidence="5">
    <location>
        <begin position="411"/>
        <end position="428"/>
    </location>
</feature>
<feature type="transmembrane region" description="Helical" evidence="5">
    <location>
        <begin position="474"/>
        <end position="494"/>
    </location>
</feature>
<feature type="transmembrane region" description="Helical" evidence="5">
    <location>
        <begin position="17"/>
        <end position="50"/>
    </location>
</feature>
<comment type="caution">
    <text evidence="7">The sequence shown here is derived from an EMBL/GenBank/DDBJ whole genome shotgun (WGS) entry which is preliminary data.</text>
</comment>
<feature type="transmembrane region" description="Helical" evidence="5">
    <location>
        <begin position="62"/>
        <end position="79"/>
    </location>
</feature>
<dbReference type="InterPro" id="IPR011701">
    <property type="entry name" value="MFS"/>
</dbReference>
<dbReference type="PANTHER" id="PTHR23501">
    <property type="entry name" value="MAJOR FACILITATOR SUPERFAMILY"/>
    <property type="match status" value="1"/>
</dbReference>
<dbReference type="InterPro" id="IPR020846">
    <property type="entry name" value="MFS_dom"/>
</dbReference>
<evidence type="ECO:0000313" key="8">
    <source>
        <dbReference type="Proteomes" id="UP000807716"/>
    </source>
</evidence>
<dbReference type="Pfam" id="PF07690">
    <property type="entry name" value="MFS_1"/>
    <property type="match status" value="1"/>
</dbReference>
<feature type="transmembrane region" description="Helical" evidence="5">
    <location>
        <begin position="340"/>
        <end position="360"/>
    </location>
</feature>
<feature type="transmembrane region" description="Helical" evidence="5">
    <location>
        <begin position="197"/>
        <end position="224"/>
    </location>
</feature>
<evidence type="ECO:0000256" key="3">
    <source>
        <dbReference type="ARBA" id="ARBA00022989"/>
    </source>
</evidence>
<feature type="transmembrane region" description="Helical" evidence="5">
    <location>
        <begin position="85"/>
        <end position="108"/>
    </location>
</feature>
<gene>
    <name evidence="7" type="ORF">DFQ27_005026</name>
</gene>
<feature type="transmembrane region" description="Helical" evidence="5">
    <location>
        <begin position="236"/>
        <end position="253"/>
    </location>
</feature>
<dbReference type="EMBL" id="JAAAJB010000354">
    <property type="protein sequence ID" value="KAG0257612.1"/>
    <property type="molecule type" value="Genomic_DNA"/>
</dbReference>
<dbReference type="SUPFAM" id="SSF103473">
    <property type="entry name" value="MFS general substrate transporter"/>
    <property type="match status" value="1"/>
</dbReference>
<dbReference type="PANTHER" id="PTHR23501:SF87">
    <property type="entry name" value="SIDEROPHORE IRON TRANSPORTER 2"/>
    <property type="match status" value="1"/>
</dbReference>
<reference evidence="7" key="1">
    <citation type="journal article" date="2020" name="Fungal Divers.">
        <title>Resolving the Mortierellaceae phylogeny through synthesis of multi-gene phylogenetics and phylogenomics.</title>
        <authorList>
            <person name="Vandepol N."/>
            <person name="Liber J."/>
            <person name="Desiro A."/>
            <person name="Na H."/>
            <person name="Kennedy M."/>
            <person name="Barry K."/>
            <person name="Grigoriev I.V."/>
            <person name="Miller A.N."/>
            <person name="O'Donnell K."/>
            <person name="Stajich J.E."/>
            <person name="Bonito G."/>
        </authorList>
    </citation>
    <scope>NUCLEOTIDE SEQUENCE</scope>
    <source>
        <strain evidence="7">BC1065</strain>
    </source>
</reference>
<keyword evidence="2 5" id="KW-0812">Transmembrane</keyword>
<name>A0A9P6U363_9FUNG</name>